<name>A0AAJ0AVJ3_9PEZI</name>
<evidence type="ECO:0000256" key="1">
    <source>
        <dbReference type="SAM" id="Phobius"/>
    </source>
</evidence>
<keyword evidence="1" id="KW-0812">Transmembrane</keyword>
<protein>
    <submittedName>
        <fullName evidence="2">Uncharacterized protein</fullName>
    </submittedName>
</protein>
<sequence length="200" mass="21706">MVDEMPLSSTIRASIVFLRTPPILLLLPSTLYQALVCLSAKVISCVYVALPIKGPSLAGTAGCEAPWVGVDKDVMAAWPSIFNSSGDFFRPPCHRLSVTTHCWPVTPAHQAKPNGTSFCGQTPSRQRWPTFCCSETPLGMAARSHRDHPGTLAQTQTMPIRSISVLALVLFIARCHLLGFRILCFNGDMCPSAMPPQRLG</sequence>
<keyword evidence="1" id="KW-0472">Membrane</keyword>
<organism evidence="2 3">
    <name type="scientific">Colletotrichum godetiae</name>
    <dbReference type="NCBI Taxonomy" id="1209918"/>
    <lineage>
        <taxon>Eukaryota</taxon>
        <taxon>Fungi</taxon>
        <taxon>Dikarya</taxon>
        <taxon>Ascomycota</taxon>
        <taxon>Pezizomycotina</taxon>
        <taxon>Sordariomycetes</taxon>
        <taxon>Hypocreomycetidae</taxon>
        <taxon>Glomerellales</taxon>
        <taxon>Glomerellaceae</taxon>
        <taxon>Colletotrichum</taxon>
        <taxon>Colletotrichum acutatum species complex</taxon>
    </lineage>
</organism>
<dbReference type="EMBL" id="JAHMHR010000007">
    <property type="protein sequence ID" value="KAK1689776.1"/>
    <property type="molecule type" value="Genomic_DNA"/>
</dbReference>
<dbReference type="Proteomes" id="UP001224890">
    <property type="component" value="Unassembled WGS sequence"/>
</dbReference>
<keyword evidence="3" id="KW-1185">Reference proteome</keyword>
<evidence type="ECO:0000313" key="2">
    <source>
        <dbReference type="EMBL" id="KAK1689776.1"/>
    </source>
</evidence>
<dbReference type="AlphaFoldDB" id="A0AAJ0AVJ3"/>
<gene>
    <name evidence="2" type="ORF">BDP55DRAFT_378368</name>
</gene>
<comment type="caution">
    <text evidence="2">The sequence shown here is derived from an EMBL/GenBank/DDBJ whole genome shotgun (WGS) entry which is preliminary data.</text>
</comment>
<reference evidence="2" key="1">
    <citation type="submission" date="2021-06" db="EMBL/GenBank/DDBJ databases">
        <title>Comparative genomics, transcriptomics and evolutionary studies reveal genomic signatures of adaptation to plant cell wall in hemibiotrophic fungi.</title>
        <authorList>
            <consortium name="DOE Joint Genome Institute"/>
            <person name="Baroncelli R."/>
            <person name="Diaz J.F."/>
            <person name="Benocci T."/>
            <person name="Peng M."/>
            <person name="Battaglia E."/>
            <person name="Haridas S."/>
            <person name="Andreopoulos W."/>
            <person name="Labutti K."/>
            <person name="Pangilinan J."/>
            <person name="Floch G.L."/>
            <person name="Makela M.R."/>
            <person name="Henrissat B."/>
            <person name="Grigoriev I.V."/>
            <person name="Crouch J.A."/>
            <person name="De Vries R.P."/>
            <person name="Sukno S.A."/>
            <person name="Thon M.R."/>
        </authorList>
    </citation>
    <scope>NUCLEOTIDE SEQUENCE</scope>
    <source>
        <strain evidence="2">CBS 193.32</strain>
    </source>
</reference>
<dbReference type="RefSeq" id="XP_060433471.1">
    <property type="nucleotide sequence ID" value="XM_060567142.1"/>
</dbReference>
<accession>A0AAJ0AVJ3</accession>
<proteinExistence type="predicted"/>
<evidence type="ECO:0000313" key="3">
    <source>
        <dbReference type="Proteomes" id="UP001224890"/>
    </source>
</evidence>
<keyword evidence="1" id="KW-1133">Transmembrane helix</keyword>
<feature type="transmembrane region" description="Helical" evidence="1">
    <location>
        <begin position="163"/>
        <end position="183"/>
    </location>
</feature>
<dbReference type="GeneID" id="85451668"/>